<organism evidence="2 3">
    <name type="scientific">Polarella glacialis</name>
    <name type="common">Dinoflagellate</name>
    <dbReference type="NCBI Taxonomy" id="89957"/>
    <lineage>
        <taxon>Eukaryota</taxon>
        <taxon>Sar</taxon>
        <taxon>Alveolata</taxon>
        <taxon>Dinophyceae</taxon>
        <taxon>Suessiales</taxon>
        <taxon>Suessiaceae</taxon>
        <taxon>Polarella</taxon>
    </lineage>
</organism>
<sequence length="737" mass="82402">MPKGTHSDGDGAERSSSPVAETSQEPAKRSPSPVAETSQDMGSPAKRSSSQLAETALDSASLLNFTENSMSVRTPSPPNAPKSKAPRPQPRPVPWDDPGIPGQGAGGEGIAQMIDAAVEKKLGMMRPTMDEQRIETLIRKNLEQQGWAAASSRPTTAPTRPMSSSQQASRIPQSKATWASSDYWSLSDRHVFENSFMPALEHQELEASLADRVFSQQPDRRPLGVDEVLVRDVVNSVVREIVGIFDALLDRLLIDKKQDTLRNMVVELMTEDISSLIASGREQLKQQELGFIIDEMGRLNQKIQHSENTWEKRFLVTGELGQALDDTRSSMDQRCASLEDRLRALERDSLPRVELAASLKEVSRECNDGLRKISEVLAKDDETSKLVKSLQDMCHSSLAPRLLVEQAEARVVVKIERAGDDLKKSLDDLRGQVALEARVKDLELAHDKKLKVHEGHHVEAKSGIAAVEDTMKKLSKFSQTCASKVYVEERAEKLDNSKRDLEKSINLRIDKLDSVKATRAELEEVNVTYAKHVTNLKEAGEKLSSDHCELTATTNALQTTNSTLATKEYAYEVANKLAHEVVTSCGEKEEVAALRREFAEERERVRQSVRQQQHNRQDINGTIGELQEIRVRGSAHEKKCQELLERIGSLESREGDHWERNQHTLSSQVKSQQDLTDMCKLLHQELTTHTEAQNQESERLRDQTTHRYLEQMDKALGLQGGIDKLSESLRTHLPKVA</sequence>
<comment type="caution">
    <text evidence="2">The sequence shown here is derived from an EMBL/GenBank/DDBJ whole genome shotgun (WGS) entry which is preliminary data.</text>
</comment>
<proteinExistence type="predicted"/>
<feature type="compositionally biased region" description="Basic and acidic residues" evidence="1">
    <location>
        <begin position="1"/>
        <end position="13"/>
    </location>
</feature>
<accession>A0A813LEZ5</accession>
<feature type="compositionally biased region" description="Low complexity" evidence="1">
    <location>
        <begin position="148"/>
        <end position="165"/>
    </location>
</feature>
<dbReference type="Proteomes" id="UP000626109">
    <property type="component" value="Unassembled WGS sequence"/>
</dbReference>
<evidence type="ECO:0000313" key="3">
    <source>
        <dbReference type="Proteomes" id="UP000626109"/>
    </source>
</evidence>
<protein>
    <submittedName>
        <fullName evidence="2">Uncharacterized protein</fullName>
    </submittedName>
</protein>
<gene>
    <name evidence="2" type="ORF">PGLA2088_LOCUS43474</name>
</gene>
<dbReference type="EMBL" id="CAJNNW010034814">
    <property type="protein sequence ID" value="CAE8723987.1"/>
    <property type="molecule type" value="Genomic_DNA"/>
</dbReference>
<feature type="region of interest" description="Disordered" evidence="1">
    <location>
        <begin position="145"/>
        <end position="174"/>
    </location>
</feature>
<evidence type="ECO:0000256" key="1">
    <source>
        <dbReference type="SAM" id="MobiDB-lite"/>
    </source>
</evidence>
<name>A0A813LEZ5_POLGL</name>
<feature type="compositionally biased region" description="Polar residues" evidence="1">
    <location>
        <begin position="61"/>
        <end position="74"/>
    </location>
</feature>
<feature type="region of interest" description="Disordered" evidence="1">
    <location>
        <begin position="1"/>
        <end position="108"/>
    </location>
</feature>
<feature type="compositionally biased region" description="Polar residues" evidence="1">
    <location>
        <begin position="35"/>
        <end position="53"/>
    </location>
</feature>
<reference evidence="2" key="1">
    <citation type="submission" date="2021-02" db="EMBL/GenBank/DDBJ databases">
        <authorList>
            <person name="Dougan E. K."/>
            <person name="Rhodes N."/>
            <person name="Thang M."/>
            <person name="Chan C."/>
        </authorList>
    </citation>
    <scope>NUCLEOTIDE SEQUENCE</scope>
</reference>
<feature type="compositionally biased region" description="Polar residues" evidence="1">
    <location>
        <begin position="14"/>
        <end position="25"/>
    </location>
</feature>
<evidence type="ECO:0000313" key="2">
    <source>
        <dbReference type="EMBL" id="CAE8723987.1"/>
    </source>
</evidence>
<dbReference type="AlphaFoldDB" id="A0A813LEZ5"/>